<dbReference type="InterPro" id="IPR002575">
    <property type="entry name" value="Aminoglycoside_PTrfase"/>
</dbReference>
<evidence type="ECO:0000313" key="5">
    <source>
        <dbReference type="Proteomes" id="UP000000374"/>
    </source>
</evidence>
<reference evidence="5" key="1">
    <citation type="submission" date="2006-12" db="EMBL/GenBank/DDBJ databases">
        <title>Complete sequence of chromosome 1 of Verminephrobacter eiseniae EF01-2.</title>
        <authorList>
            <person name="Copeland A."/>
            <person name="Lucas S."/>
            <person name="Lapidus A."/>
            <person name="Barry K."/>
            <person name="Detter J.C."/>
            <person name="Glavina del Rio T."/>
            <person name="Dalin E."/>
            <person name="Tice H."/>
            <person name="Pitluck S."/>
            <person name="Chertkov O."/>
            <person name="Brettin T."/>
            <person name="Bruce D."/>
            <person name="Han C."/>
            <person name="Tapia R."/>
            <person name="Gilna P."/>
            <person name="Schmutz J."/>
            <person name="Larimer F."/>
            <person name="Land M."/>
            <person name="Hauser L."/>
            <person name="Kyrpides N."/>
            <person name="Kim E."/>
            <person name="Stahl D."/>
            <person name="Richardson P."/>
        </authorList>
    </citation>
    <scope>NUCLEOTIDE SEQUENCE [LARGE SCALE GENOMIC DNA]</scope>
    <source>
        <strain evidence="5">EF01-2</strain>
    </source>
</reference>
<evidence type="ECO:0000256" key="1">
    <source>
        <dbReference type="ARBA" id="ARBA00006484"/>
    </source>
</evidence>
<dbReference type="eggNOG" id="COG4221">
    <property type="taxonomic scope" value="Bacteria"/>
</dbReference>
<proteinExistence type="inferred from homology"/>
<dbReference type="PANTHER" id="PTHR42901:SF1">
    <property type="entry name" value="ALCOHOL DEHYDROGENASE"/>
    <property type="match status" value="1"/>
</dbReference>
<gene>
    <name evidence="4" type="ordered locus">Veis_3361</name>
</gene>
<protein>
    <submittedName>
        <fullName evidence="4">Aminoglycoside phosphotransferase</fullName>
    </submittedName>
</protein>
<dbReference type="Pfam" id="PF00106">
    <property type="entry name" value="adh_short"/>
    <property type="match status" value="1"/>
</dbReference>
<sequence length="468" mass="51226">MVRDFAGVLVRRGAGTIVVLGSVAAQDAAPLMAAYAASRACVQQLVHCVRSDLHGSVVRVTCVQPGTTRTGLLDDQPGLSADERFAGFTPLEAADLAKTICWIHQQPAHVNVQEMTLFPVAQSLYVRGVHCRVPETCALTAVPWKKAKPMTLMIDHEMEAVARQLWPSPQRLQLATGGLFNRVVQVQSPVGTTYLKRFTDAASSGDFPPLPTSASQRCLVASNWHELALRASAREPRAAVPSLVAVQTALDLVAMEEAQGEPLYDALVGDGLGVGATLQTVTAWLGALHSLPLEPRPLLWAASGPFKAFKIDLQYTRMLPEIPQALHAAGERFVADYLQRSEEPVHGDLNSRNILSAEGAVSVIDFEQGHFGEGVYDLAYLLSEYVIRDLRFGVGPEATITAAWEGYCQARDRHANAETWRRLRLHLGFQTLYRLVGPSRKVWTGHLDDVMKDAVRRWSTAELSAWLQ</sequence>
<dbReference type="OrthoDB" id="6823797at2"/>
<dbReference type="Gene3D" id="3.90.1200.10">
    <property type="match status" value="1"/>
</dbReference>
<dbReference type="GO" id="GO:0016491">
    <property type="term" value="F:oxidoreductase activity"/>
    <property type="evidence" value="ECO:0007669"/>
    <property type="project" value="UniProtKB-KW"/>
</dbReference>
<dbReference type="Gene3D" id="3.40.50.720">
    <property type="entry name" value="NAD(P)-binding Rossmann-like Domain"/>
    <property type="match status" value="1"/>
</dbReference>
<dbReference type="AlphaFoldDB" id="A1WN79"/>
<evidence type="ECO:0000259" key="3">
    <source>
        <dbReference type="Pfam" id="PF01636"/>
    </source>
</evidence>
<dbReference type="PRINTS" id="PR00081">
    <property type="entry name" value="GDHRDH"/>
</dbReference>
<dbReference type="Proteomes" id="UP000000374">
    <property type="component" value="Chromosome"/>
</dbReference>
<keyword evidence="2" id="KW-0560">Oxidoreductase</keyword>
<dbReference type="PANTHER" id="PTHR42901">
    <property type="entry name" value="ALCOHOL DEHYDROGENASE"/>
    <property type="match status" value="1"/>
</dbReference>
<comment type="similarity">
    <text evidence="1">Belongs to the short-chain dehydrogenases/reductases (SDR) family.</text>
</comment>
<dbReference type="GO" id="GO:0016740">
    <property type="term" value="F:transferase activity"/>
    <property type="evidence" value="ECO:0007669"/>
    <property type="project" value="UniProtKB-KW"/>
</dbReference>
<dbReference type="Pfam" id="PF01636">
    <property type="entry name" value="APH"/>
    <property type="match status" value="1"/>
</dbReference>
<accession>A1WN79</accession>
<dbReference type="STRING" id="391735.Veis_3361"/>
<organism evidence="4 5">
    <name type="scientific">Verminephrobacter eiseniae (strain EF01-2)</name>
    <dbReference type="NCBI Taxonomy" id="391735"/>
    <lineage>
        <taxon>Bacteria</taxon>
        <taxon>Pseudomonadati</taxon>
        <taxon>Pseudomonadota</taxon>
        <taxon>Betaproteobacteria</taxon>
        <taxon>Burkholderiales</taxon>
        <taxon>Comamonadaceae</taxon>
        <taxon>Verminephrobacter</taxon>
    </lineage>
</organism>
<keyword evidence="5" id="KW-1185">Reference proteome</keyword>
<evidence type="ECO:0000256" key="2">
    <source>
        <dbReference type="ARBA" id="ARBA00023002"/>
    </source>
</evidence>
<feature type="domain" description="Aminoglycoside phosphotransferase" evidence="3">
    <location>
        <begin position="174"/>
        <end position="413"/>
    </location>
</feature>
<name>A1WN79_VEREI</name>
<keyword evidence="4" id="KW-0808">Transferase</keyword>
<dbReference type="SUPFAM" id="SSF51735">
    <property type="entry name" value="NAD(P)-binding Rossmann-fold domains"/>
    <property type="match status" value="1"/>
</dbReference>
<dbReference type="HOGENOM" id="CLU_583860_0_0_4"/>
<dbReference type="SUPFAM" id="SSF56112">
    <property type="entry name" value="Protein kinase-like (PK-like)"/>
    <property type="match status" value="1"/>
</dbReference>
<dbReference type="RefSeq" id="WP_011811078.1">
    <property type="nucleotide sequence ID" value="NC_008786.1"/>
</dbReference>
<dbReference type="InterPro" id="IPR002347">
    <property type="entry name" value="SDR_fam"/>
</dbReference>
<dbReference type="InterPro" id="IPR011009">
    <property type="entry name" value="Kinase-like_dom_sf"/>
</dbReference>
<dbReference type="GeneID" id="76463336"/>
<evidence type="ECO:0000313" key="4">
    <source>
        <dbReference type="EMBL" id="ABM59086.1"/>
    </source>
</evidence>
<dbReference type="KEGG" id="vei:Veis_3361"/>
<dbReference type="eggNOG" id="COG3173">
    <property type="taxonomic scope" value="Bacteria"/>
</dbReference>
<dbReference type="EMBL" id="CP000542">
    <property type="protein sequence ID" value="ABM59086.1"/>
    <property type="molecule type" value="Genomic_DNA"/>
</dbReference>
<dbReference type="InterPro" id="IPR036291">
    <property type="entry name" value="NAD(P)-bd_dom_sf"/>
</dbReference>